<evidence type="ECO:0000256" key="5">
    <source>
        <dbReference type="ARBA" id="ARBA00023136"/>
    </source>
</evidence>
<dbReference type="Gene3D" id="1.20.1070.10">
    <property type="entry name" value="Rhodopsin 7-helix transmembrane proteins"/>
    <property type="match status" value="1"/>
</dbReference>
<dbReference type="SMART" id="SM01381">
    <property type="entry name" value="7TM_GPCR_Srsx"/>
    <property type="match status" value="1"/>
</dbReference>
<dbReference type="SUPFAM" id="SSF81321">
    <property type="entry name" value="Family A G protein-coupled receptor-like"/>
    <property type="match status" value="1"/>
</dbReference>
<gene>
    <name evidence="11" type="ORF">P5673_001730</name>
</gene>
<keyword evidence="5 9" id="KW-0472">Membrane</keyword>
<feature type="domain" description="G-protein coupled receptors family 1 profile" evidence="10">
    <location>
        <begin position="36"/>
        <end position="305"/>
    </location>
</feature>
<keyword evidence="2 8" id="KW-0812">Transmembrane</keyword>
<comment type="subcellular location">
    <subcellularLocation>
        <location evidence="1">Membrane</location>
        <topology evidence="1">Multi-pass membrane protein</topology>
    </subcellularLocation>
</comment>
<feature type="transmembrane region" description="Helical" evidence="9">
    <location>
        <begin position="24"/>
        <end position="45"/>
    </location>
</feature>
<feature type="transmembrane region" description="Helical" evidence="9">
    <location>
        <begin position="286"/>
        <end position="308"/>
    </location>
</feature>
<reference evidence="11" key="2">
    <citation type="journal article" date="2023" name="Science">
        <title>Genomic signatures of disease resistance in endangered staghorn corals.</title>
        <authorList>
            <person name="Vollmer S.V."/>
            <person name="Selwyn J.D."/>
            <person name="Despard B.A."/>
            <person name="Roesel C.L."/>
        </authorList>
    </citation>
    <scope>NUCLEOTIDE SEQUENCE</scope>
    <source>
        <strain evidence="11">K2</strain>
    </source>
</reference>
<keyword evidence="3 9" id="KW-1133">Transmembrane helix</keyword>
<feature type="transmembrane region" description="Helical" evidence="9">
    <location>
        <begin position="104"/>
        <end position="130"/>
    </location>
</feature>
<dbReference type="GO" id="GO:0005886">
    <property type="term" value="C:plasma membrane"/>
    <property type="evidence" value="ECO:0007669"/>
    <property type="project" value="TreeGrafter"/>
</dbReference>
<evidence type="ECO:0000256" key="2">
    <source>
        <dbReference type="ARBA" id="ARBA00022692"/>
    </source>
</evidence>
<name>A0AAD9VFP3_ACRCE</name>
<evidence type="ECO:0000256" key="7">
    <source>
        <dbReference type="ARBA" id="ARBA00023224"/>
    </source>
</evidence>
<keyword evidence="6 8" id="KW-0675">Receptor</keyword>
<dbReference type="AlphaFoldDB" id="A0AAD9VFP3"/>
<keyword evidence="7 8" id="KW-0807">Transducer</keyword>
<dbReference type="PANTHER" id="PTHR45695">
    <property type="entry name" value="LEUCOKININ RECEPTOR-RELATED"/>
    <property type="match status" value="1"/>
</dbReference>
<sequence>MSNNSSSCIVDHVPIAAVAAAKSAVYLVIFFISTLGNVLIIVVVAKNQRLRSATINRLIVSMAVADLLTSIFNMTVEISIYTKQATGQRFVWFKGPGSGFLCKIIPFIQGVSLASSVLTLTAIAVNRFFAVFFPLKMSDLSYPLTSIVIGLIWLVSVAIASPLLYAQKVIEEDCGVQCIEQWSPAFNGDTSPKIYTLMLLISLYVIPVFVITVLYTAIVRKVWKRQVPGNIIAPNRLVELLTKKRVLRMLITIVVVFALCWLPYYAYLFLNFLLLSPPHQIARVNVMFVGLFLGHANSAINPCIYVIFNKEYRSGFIGVNRTLLSTLNQASRVPLTYLNQSSLRRTQPPTEEIAMRDP</sequence>
<reference evidence="11" key="1">
    <citation type="journal article" date="2023" name="G3 (Bethesda)">
        <title>Whole genome assembly and annotation of the endangered Caribbean coral Acropora cervicornis.</title>
        <authorList>
            <person name="Selwyn J.D."/>
            <person name="Vollmer S.V."/>
        </authorList>
    </citation>
    <scope>NUCLEOTIDE SEQUENCE</scope>
    <source>
        <strain evidence="11">K2</strain>
    </source>
</reference>
<dbReference type="GO" id="GO:0004930">
    <property type="term" value="F:G protein-coupled receptor activity"/>
    <property type="evidence" value="ECO:0007669"/>
    <property type="project" value="UniProtKB-KW"/>
</dbReference>
<dbReference type="Proteomes" id="UP001249851">
    <property type="component" value="Unassembled WGS sequence"/>
</dbReference>
<keyword evidence="12" id="KW-1185">Reference proteome</keyword>
<feature type="transmembrane region" description="Helical" evidence="9">
    <location>
        <begin position="57"/>
        <end position="76"/>
    </location>
</feature>
<keyword evidence="4 8" id="KW-0297">G-protein coupled receptor</keyword>
<proteinExistence type="inferred from homology"/>
<comment type="similarity">
    <text evidence="8">Belongs to the G-protein coupled receptor 1 family.</text>
</comment>
<comment type="caution">
    <text evidence="11">The sequence shown here is derived from an EMBL/GenBank/DDBJ whole genome shotgun (WGS) entry which is preliminary data.</text>
</comment>
<evidence type="ECO:0000256" key="9">
    <source>
        <dbReference type="SAM" id="Phobius"/>
    </source>
</evidence>
<protein>
    <submittedName>
        <fullName evidence="11">QRFP-like peptide receptor</fullName>
    </submittedName>
</protein>
<feature type="transmembrane region" description="Helical" evidence="9">
    <location>
        <begin position="246"/>
        <end position="266"/>
    </location>
</feature>
<evidence type="ECO:0000313" key="11">
    <source>
        <dbReference type="EMBL" id="KAK2572749.1"/>
    </source>
</evidence>
<dbReference type="InterPro" id="IPR017452">
    <property type="entry name" value="GPCR_Rhodpsn_7TM"/>
</dbReference>
<evidence type="ECO:0000256" key="1">
    <source>
        <dbReference type="ARBA" id="ARBA00004141"/>
    </source>
</evidence>
<feature type="transmembrane region" description="Helical" evidence="9">
    <location>
        <begin position="142"/>
        <end position="165"/>
    </location>
</feature>
<evidence type="ECO:0000256" key="6">
    <source>
        <dbReference type="ARBA" id="ARBA00023170"/>
    </source>
</evidence>
<evidence type="ECO:0000259" key="10">
    <source>
        <dbReference type="PROSITE" id="PS50262"/>
    </source>
</evidence>
<dbReference type="InterPro" id="IPR000276">
    <property type="entry name" value="GPCR_Rhodpsn"/>
</dbReference>
<dbReference type="PROSITE" id="PS50262">
    <property type="entry name" value="G_PROTEIN_RECEP_F1_2"/>
    <property type="match status" value="1"/>
</dbReference>
<dbReference type="PROSITE" id="PS00237">
    <property type="entry name" value="G_PROTEIN_RECEP_F1_1"/>
    <property type="match status" value="1"/>
</dbReference>
<feature type="transmembrane region" description="Helical" evidence="9">
    <location>
        <begin position="194"/>
        <end position="218"/>
    </location>
</feature>
<dbReference type="PANTHER" id="PTHR45695:SF9">
    <property type="entry name" value="LEUCOKININ RECEPTOR"/>
    <property type="match status" value="1"/>
</dbReference>
<dbReference type="EMBL" id="JARQWQ010000003">
    <property type="protein sequence ID" value="KAK2572749.1"/>
    <property type="molecule type" value="Genomic_DNA"/>
</dbReference>
<dbReference type="PRINTS" id="PR00237">
    <property type="entry name" value="GPCRRHODOPSN"/>
</dbReference>
<evidence type="ECO:0000256" key="8">
    <source>
        <dbReference type="RuleBase" id="RU000688"/>
    </source>
</evidence>
<dbReference type="Pfam" id="PF00001">
    <property type="entry name" value="7tm_1"/>
    <property type="match status" value="1"/>
</dbReference>
<dbReference type="FunFam" id="1.20.1070.10:FF:000291">
    <property type="entry name" value="Predicted protein"/>
    <property type="match status" value="1"/>
</dbReference>
<organism evidence="11 12">
    <name type="scientific">Acropora cervicornis</name>
    <name type="common">Staghorn coral</name>
    <dbReference type="NCBI Taxonomy" id="6130"/>
    <lineage>
        <taxon>Eukaryota</taxon>
        <taxon>Metazoa</taxon>
        <taxon>Cnidaria</taxon>
        <taxon>Anthozoa</taxon>
        <taxon>Hexacorallia</taxon>
        <taxon>Scleractinia</taxon>
        <taxon>Astrocoeniina</taxon>
        <taxon>Acroporidae</taxon>
        <taxon>Acropora</taxon>
    </lineage>
</organism>
<evidence type="ECO:0000256" key="3">
    <source>
        <dbReference type="ARBA" id="ARBA00022989"/>
    </source>
</evidence>
<evidence type="ECO:0000256" key="4">
    <source>
        <dbReference type="ARBA" id="ARBA00023040"/>
    </source>
</evidence>
<accession>A0AAD9VFP3</accession>
<evidence type="ECO:0000313" key="12">
    <source>
        <dbReference type="Proteomes" id="UP001249851"/>
    </source>
</evidence>